<name>A0A9P1DF91_9DINO</name>
<sequence length="721" mass="79969">MAKKHLDLKNVTWLFFPSYPCVTVCRASLAVEELGLRVIPGLSDYDFIQSPANCITSDFNCYQQVRRSYKELLQKGFLQQGRYHPALHEIIVINEPDLKLPGIHEPHSFCRGILSAVDAMLDAEKDMNLTGPGINFTVAFSFAVCTGCPEFSSKPALGQMAILRAAFRNPELVGYSPKNNMTKFYTERFHNSFNTANPAAHLPDMFLTGYQQEFPHTPVMIQEYHNPHGEVKKDLMEMLQIVQDFPLLNGLSFFEFHKRYDKGGTELDFGMFQLGDFSVTNFDYFGDIFQAWCLVPAKSKTGELLPEALATAYGGMHMDYAEFCVPDPRKVSLTAEGYISIAQQDRPEKLRVFVERVISHLGGKVSDTTELNRFARSFDRRIRGTAVGQPDHFRPFGTMISELQQKPSWTSWTDTGASCIADRDSHAPAVGSAVGDACRQLQDFQCHEVPEECKSNIWDVADYVFGVYYAQRGGNLPLEHCYFNGPSAQSIGMGKSTARDESQLSQAEFEQTQKTTLPQHPLLTTFVCRFTLRRSGLFHSPSCSDTLALLDRHPPEAPALSAAFSLAPARSEGRSEGFSYCPGETLKMTAALQFDQPLYWSDSSAEAIRPPPGLAPAAGAKEPETENRSDAENAPHSSSASTADTENVAVGLPLVNATPSAELPTRGSAGHGLGACKPCAFFYKDGCQSGFECAFCHLCPPGEKIRRKKDLKQRRKLNKKQ</sequence>
<protein>
    <submittedName>
        <fullName evidence="4">X8 domain-containing protein</fullName>
    </submittedName>
</protein>
<evidence type="ECO:0000313" key="2">
    <source>
        <dbReference type="EMBL" id="CAI4007924.1"/>
    </source>
</evidence>
<dbReference type="AlphaFoldDB" id="A0A9P1DF91"/>
<evidence type="ECO:0000313" key="3">
    <source>
        <dbReference type="EMBL" id="CAL1161299.1"/>
    </source>
</evidence>
<reference evidence="3" key="2">
    <citation type="submission" date="2024-04" db="EMBL/GenBank/DDBJ databases">
        <authorList>
            <person name="Chen Y."/>
            <person name="Shah S."/>
            <person name="Dougan E. K."/>
            <person name="Thang M."/>
            <person name="Chan C."/>
        </authorList>
    </citation>
    <scope>NUCLEOTIDE SEQUENCE [LARGE SCALE GENOMIC DNA]</scope>
</reference>
<feature type="region of interest" description="Disordered" evidence="1">
    <location>
        <begin position="610"/>
        <end position="645"/>
    </location>
</feature>
<evidence type="ECO:0000256" key="1">
    <source>
        <dbReference type="SAM" id="MobiDB-lite"/>
    </source>
</evidence>
<dbReference type="EMBL" id="CAMXCT030004157">
    <property type="protein sequence ID" value="CAL4795236.1"/>
    <property type="molecule type" value="Genomic_DNA"/>
</dbReference>
<organism evidence="2">
    <name type="scientific">Cladocopium goreaui</name>
    <dbReference type="NCBI Taxonomy" id="2562237"/>
    <lineage>
        <taxon>Eukaryota</taxon>
        <taxon>Sar</taxon>
        <taxon>Alveolata</taxon>
        <taxon>Dinophyceae</taxon>
        <taxon>Suessiales</taxon>
        <taxon>Symbiodiniaceae</taxon>
        <taxon>Cladocopium</taxon>
    </lineage>
</organism>
<reference evidence="2" key="1">
    <citation type="submission" date="2022-10" db="EMBL/GenBank/DDBJ databases">
        <authorList>
            <person name="Chen Y."/>
            <person name="Dougan E. K."/>
            <person name="Chan C."/>
            <person name="Rhodes N."/>
            <person name="Thang M."/>
        </authorList>
    </citation>
    <scope>NUCLEOTIDE SEQUENCE</scope>
</reference>
<dbReference type="EMBL" id="CAMXCT010004157">
    <property type="protein sequence ID" value="CAI4007924.1"/>
    <property type="molecule type" value="Genomic_DNA"/>
</dbReference>
<comment type="caution">
    <text evidence="2">The sequence shown here is derived from an EMBL/GenBank/DDBJ whole genome shotgun (WGS) entry which is preliminary data.</text>
</comment>
<accession>A0A9P1DF91</accession>
<keyword evidence="5" id="KW-1185">Reference proteome</keyword>
<evidence type="ECO:0000313" key="5">
    <source>
        <dbReference type="Proteomes" id="UP001152797"/>
    </source>
</evidence>
<feature type="compositionally biased region" description="Polar residues" evidence="1">
    <location>
        <begin position="635"/>
        <end position="645"/>
    </location>
</feature>
<dbReference type="OrthoDB" id="10633678at2759"/>
<evidence type="ECO:0000313" key="4">
    <source>
        <dbReference type="EMBL" id="CAL4795236.1"/>
    </source>
</evidence>
<dbReference type="EMBL" id="CAMXCT020004157">
    <property type="protein sequence ID" value="CAL1161299.1"/>
    <property type="molecule type" value="Genomic_DNA"/>
</dbReference>
<gene>
    <name evidence="2" type="ORF">C1SCF055_LOCUS33421</name>
</gene>
<feature type="compositionally biased region" description="Basic and acidic residues" evidence="1">
    <location>
        <begin position="621"/>
        <end position="633"/>
    </location>
</feature>
<dbReference type="Proteomes" id="UP001152797">
    <property type="component" value="Unassembled WGS sequence"/>
</dbReference>
<proteinExistence type="predicted"/>